<dbReference type="AlphaFoldDB" id="C9ZY99"/>
<dbReference type="GeneID" id="23860491"/>
<evidence type="ECO:0000313" key="3">
    <source>
        <dbReference type="Proteomes" id="UP000002316"/>
    </source>
</evidence>
<evidence type="ECO:0000256" key="1">
    <source>
        <dbReference type="SAM" id="MobiDB-lite"/>
    </source>
</evidence>
<dbReference type="EMBL" id="FN554972">
    <property type="protein sequence ID" value="CBH14398.1"/>
    <property type="molecule type" value="Genomic_DNA"/>
</dbReference>
<proteinExistence type="predicted"/>
<protein>
    <submittedName>
        <fullName evidence="2">Uncharacterized protein</fullName>
    </submittedName>
</protein>
<dbReference type="KEGG" id="tbg:TbgDal_IX4740"/>
<gene>
    <name evidence="2" type="ORF">TbgDal_IX4740</name>
</gene>
<accession>C9ZY99</accession>
<dbReference type="Proteomes" id="UP000002316">
    <property type="component" value="Chromosome 9"/>
</dbReference>
<feature type="region of interest" description="Disordered" evidence="1">
    <location>
        <begin position="1"/>
        <end position="23"/>
    </location>
</feature>
<reference evidence="3" key="1">
    <citation type="journal article" date="2010" name="PLoS Negl. Trop. Dis.">
        <title>The genome sequence of Trypanosoma brucei gambiense, causative agent of chronic human african trypanosomiasis.</title>
        <authorList>
            <person name="Jackson A.P."/>
            <person name="Sanders M."/>
            <person name="Berry A."/>
            <person name="McQuillan J."/>
            <person name="Aslett M.A."/>
            <person name="Quail M.A."/>
            <person name="Chukualim B."/>
            <person name="Capewell P."/>
            <person name="MacLeod A."/>
            <person name="Melville S.E."/>
            <person name="Gibson W."/>
            <person name="Barry J.D."/>
            <person name="Berriman M."/>
            <person name="Hertz-Fowler C."/>
        </authorList>
    </citation>
    <scope>NUCLEOTIDE SEQUENCE [LARGE SCALE GENOMIC DNA]</scope>
    <source>
        <strain evidence="3">MHOM/CI/86/DAL972</strain>
    </source>
</reference>
<evidence type="ECO:0000313" key="2">
    <source>
        <dbReference type="EMBL" id="CBH14398.1"/>
    </source>
</evidence>
<name>C9ZY99_TRYB9</name>
<feature type="compositionally biased region" description="Polar residues" evidence="1">
    <location>
        <begin position="55"/>
        <end position="66"/>
    </location>
</feature>
<feature type="region of interest" description="Disordered" evidence="1">
    <location>
        <begin position="50"/>
        <end position="80"/>
    </location>
</feature>
<organism evidence="2 3">
    <name type="scientific">Trypanosoma brucei gambiense (strain MHOM/CI/86/DAL972)</name>
    <dbReference type="NCBI Taxonomy" id="679716"/>
    <lineage>
        <taxon>Eukaryota</taxon>
        <taxon>Discoba</taxon>
        <taxon>Euglenozoa</taxon>
        <taxon>Kinetoplastea</taxon>
        <taxon>Metakinetoplastina</taxon>
        <taxon>Trypanosomatida</taxon>
        <taxon>Trypanosomatidae</taxon>
        <taxon>Trypanosoma</taxon>
    </lineage>
</organism>
<dbReference type="RefSeq" id="XP_011776664.1">
    <property type="nucleotide sequence ID" value="XM_011778362.1"/>
</dbReference>
<sequence length="108" mass="11955">MIVNSHVNTNPRFNPPSESSPNSDALPLFYVLIPATRICLNFCRDPYDGKKSADSPVSVTNSSEIQTLAPPNWRKGKQSVRIESEGRIINKRTITNTKGRGCYGCNKS</sequence>